<proteinExistence type="inferred from homology"/>
<dbReference type="NCBIfam" id="TIGR04057">
    <property type="entry name" value="SusC_RagA_signa"/>
    <property type="match status" value="1"/>
</dbReference>
<evidence type="ECO:0008006" key="12">
    <source>
        <dbReference type="Google" id="ProtNLM"/>
    </source>
</evidence>
<comment type="similarity">
    <text evidence="7">Belongs to the TonB-dependent receptor family.</text>
</comment>
<dbReference type="InterPro" id="IPR008969">
    <property type="entry name" value="CarboxyPept-like_regulatory"/>
</dbReference>
<evidence type="ECO:0000256" key="2">
    <source>
        <dbReference type="ARBA" id="ARBA00022448"/>
    </source>
</evidence>
<keyword evidence="5 7" id="KW-0472">Membrane</keyword>
<keyword evidence="6 7" id="KW-0998">Cell outer membrane</keyword>
<evidence type="ECO:0000313" key="11">
    <source>
        <dbReference type="Proteomes" id="UP000192277"/>
    </source>
</evidence>
<evidence type="ECO:0000256" key="6">
    <source>
        <dbReference type="ARBA" id="ARBA00023237"/>
    </source>
</evidence>
<dbReference type="Gene3D" id="3.55.50.30">
    <property type="match status" value="1"/>
</dbReference>
<dbReference type="Pfam" id="PF07715">
    <property type="entry name" value="Plug"/>
    <property type="match status" value="1"/>
</dbReference>
<evidence type="ECO:0000256" key="5">
    <source>
        <dbReference type="ARBA" id="ARBA00023136"/>
    </source>
</evidence>
<keyword evidence="3 7" id="KW-1134">Transmembrane beta strand</keyword>
<keyword evidence="11" id="KW-1185">Reference proteome</keyword>
<dbReference type="Gene3D" id="2.170.130.10">
    <property type="entry name" value="TonB-dependent receptor, plug domain"/>
    <property type="match status" value="1"/>
</dbReference>
<sequence>MDLKVLRKGILWGNPFFQPKRRSRAHGVYKMFLTMKLTAVLVLITSLSVSANGFSQITLAQKNAPLTNVFKELQKQSGYEFFYSYELLSRQGNVTVHMKNVSLEDAIREVLKNKPLTFQVVGKTVVIKSAPPEIPITAAPTLPMPVNVRGRILDEDNAPVLATITVKGSSLSVSSNSRGDFQLNEIDPEATLVISALNIETQEIKLDKRTFLFILVKKKVAELDQSVVIAYGTTTKRLNTGNVGTVTSEELSRQPVFNVLQALEGRVPGMTVSQTTGVAGARTPVQIRGRANFDKDYSSDQPLFILDGVPLAANNDGTTSLTNVFGSATGSGLSVLAGLNPNDIASIEVLKDADATAIYGSRGANGVILITTKRGASGKTRIDATVNIGINKVTQLPKMLNTQDYLTMRNEAFANDGITKANNNAYDLLIWDTTRYTDLAKLLIGNTATVYDVQLGASGGDKLTQYRISGNYHKEGMVWAGDKSAEKAATSFNLHSMTANQRLDFSFTGSYTLNNNNFPGLDLASGLILPPNIRLYDSLGKLAWNEGGYTAAARDNPLAQLRQQYIARVTNLNTNMLISYKLVKGLVLRTSLGYNVTRSDEQRLSPMTSLNPATFLYYGTAAYATRNLRTWIMEPQAEYKTNISQGKLDVLVGGTLNKRAMEGNLITAVGYTSDQLLTSLSGTAVSNVGATNTANQYAYDAFFGRINYNWRDKYIVNFTGRRDGSSRFGPDFRFSNFGAVGAAWLFTNEHVFKHVPWLSYGKLRGSYGNTGNDQIGDYRYFDSWAAGLTYLDSTTLISTKLFNPYLHWERNTKSEVALELGLFRDRILLTTALYRNLTNAPLVSYPLSGVAGFTNVVTNLEGVQVENKGIEISLSSRNMETKSFKWTTSFNITVPKNQLKKYPNIGKSSYASKYQIGKSLNTIVGYHFAGVDPQTGIGSIDDLNGDNKATAANDFVFNNKKTDPIVYGGLSNTFTYKRLSATVFFQFNKQTGPNWFFNTTVRGVGTAYNIPKSGFDHSWQHPGDVADFPRFGTTLGSLTLPNGYYATFFSDRSYSDVSYIRLKNVSISYDLGPELLKRMRFNNLRVFVQGQNLLTFTKYRDADPETQNFTVLPPMKSVMGGIQLGL</sequence>
<dbReference type="InterPro" id="IPR036942">
    <property type="entry name" value="Beta-barrel_TonB_sf"/>
</dbReference>
<feature type="domain" description="Secretin/TonB short N-terminal" evidence="8">
    <location>
        <begin position="81"/>
        <end position="129"/>
    </location>
</feature>
<dbReference type="Pfam" id="PF13715">
    <property type="entry name" value="CarbopepD_reg_2"/>
    <property type="match status" value="1"/>
</dbReference>
<dbReference type="Gene3D" id="2.40.170.20">
    <property type="entry name" value="TonB-dependent receptor, beta-barrel domain"/>
    <property type="match status" value="1"/>
</dbReference>
<dbReference type="InterPro" id="IPR011662">
    <property type="entry name" value="Secretin/TonB_short_N"/>
</dbReference>
<gene>
    <name evidence="10" type="ORF">A4D02_16050</name>
</gene>
<dbReference type="NCBIfam" id="TIGR04056">
    <property type="entry name" value="OMP_RagA_SusC"/>
    <property type="match status" value="1"/>
</dbReference>
<organism evidence="10 11">
    <name type="scientific">Niastella koreensis</name>
    <dbReference type="NCBI Taxonomy" id="354356"/>
    <lineage>
        <taxon>Bacteria</taxon>
        <taxon>Pseudomonadati</taxon>
        <taxon>Bacteroidota</taxon>
        <taxon>Chitinophagia</taxon>
        <taxon>Chitinophagales</taxon>
        <taxon>Chitinophagaceae</taxon>
        <taxon>Niastella</taxon>
    </lineage>
</organism>
<dbReference type="EMBL" id="LWBO01000077">
    <property type="protein sequence ID" value="OQP40426.1"/>
    <property type="molecule type" value="Genomic_DNA"/>
</dbReference>
<dbReference type="Proteomes" id="UP000192277">
    <property type="component" value="Unassembled WGS sequence"/>
</dbReference>
<keyword evidence="4 7" id="KW-0812">Transmembrane</keyword>
<evidence type="ECO:0000256" key="4">
    <source>
        <dbReference type="ARBA" id="ARBA00022692"/>
    </source>
</evidence>
<dbReference type="InterPro" id="IPR037066">
    <property type="entry name" value="Plug_dom_sf"/>
</dbReference>
<keyword evidence="2 7" id="KW-0813">Transport</keyword>
<comment type="caution">
    <text evidence="10">The sequence shown here is derived from an EMBL/GenBank/DDBJ whole genome shotgun (WGS) entry which is preliminary data.</text>
</comment>
<dbReference type="InterPro" id="IPR023996">
    <property type="entry name" value="TonB-dep_OMP_SusC/RagA"/>
</dbReference>
<evidence type="ECO:0000259" key="9">
    <source>
        <dbReference type="Pfam" id="PF07715"/>
    </source>
</evidence>
<reference evidence="10 11" key="1">
    <citation type="submission" date="2016-04" db="EMBL/GenBank/DDBJ databases">
        <authorList>
            <person name="Chen L."/>
            <person name="Zhuang W."/>
            <person name="Wang G."/>
        </authorList>
    </citation>
    <scope>NUCLEOTIDE SEQUENCE [LARGE SCALE GENOMIC DNA]</scope>
    <source>
        <strain evidence="11">GR20</strain>
    </source>
</reference>
<feature type="domain" description="TonB-dependent receptor plug" evidence="9">
    <location>
        <begin position="238"/>
        <end position="367"/>
    </location>
</feature>
<dbReference type="Pfam" id="PF07660">
    <property type="entry name" value="STN"/>
    <property type="match status" value="1"/>
</dbReference>
<comment type="subcellular location">
    <subcellularLocation>
        <location evidence="1 7">Cell outer membrane</location>
        <topology evidence="1 7">Multi-pass membrane protein</topology>
    </subcellularLocation>
</comment>
<name>A0ABX3NNE4_9BACT</name>
<protein>
    <recommendedName>
        <fullName evidence="12">TonB-dependent receptor plug</fullName>
    </recommendedName>
</protein>
<evidence type="ECO:0000256" key="3">
    <source>
        <dbReference type="ARBA" id="ARBA00022452"/>
    </source>
</evidence>
<dbReference type="InterPro" id="IPR039426">
    <property type="entry name" value="TonB-dep_rcpt-like"/>
</dbReference>
<evidence type="ECO:0000313" key="10">
    <source>
        <dbReference type="EMBL" id="OQP40426.1"/>
    </source>
</evidence>
<dbReference type="SUPFAM" id="SSF49464">
    <property type="entry name" value="Carboxypeptidase regulatory domain-like"/>
    <property type="match status" value="1"/>
</dbReference>
<dbReference type="PROSITE" id="PS52016">
    <property type="entry name" value="TONB_DEPENDENT_REC_3"/>
    <property type="match status" value="1"/>
</dbReference>
<dbReference type="SUPFAM" id="SSF56935">
    <property type="entry name" value="Porins"/>
    <property type="match status" value="1"/>
</dbReference>
<accession>A0ABX3NNE4</accession>
<evidence type="ECO:0000259" key="8">
    <source>
        <dbReference type="Pfam" id="PF07660"/>
    </source>
</evidence>
<evidence type="ECO:0000256" key="7">
    <source>
        <dbReference type="PROSITE-ProRule" id="PRU01360"/>
    </source>
</evidence>
<evidence type="ECO:0000256" key="1">
    <source>
        <dbReference type="ARBA" id="ARBA00004571"/>
    </source>
</evidence>
<dbReference type="InterPro" id="IPR023997">
    <property type="entry name" value="TonB-dep_OMP_SusC/RagA_CS"/>
</dbReference>
<dbReference type="InterPro" id="IPR012910">
    <property type="entry name" value="Plug_dom"/>
</dbReference>